<dbReference type="EMBL" id="CP071090">
    <property type="protein sequence ID" value="QSQ20237.1"/>
    <property type="molecule type" value="Genomic_DNA"/>
</dbReference>
<evidence type="ECO:0000259" key="3">
    <source>
        <dbReference type="Pfam" id="PF03358"/>
    </source>
</evidence>
<accession>A0ABX7NN03</accession>
<name>A0ABX7NN03_9BACT</name>
<proteinExistence type="predicted"/>
<evidence type="ECO:0000256" key="2">
    <source>
        <dbReference type="ARBA" id="ARBA00022643"/>
    </source>
</evidence>
<keyword evidence="1" id="KW-0285">Flavoprotein</keyword>
<feature type="domain" description="NADPH-dependent FMN reductase-like" evidence="3">
    <location>
        <begin position="7"/>
        <end position="131"/>
    </location>
</feature>
<reference evidence="4 5" key="1">
    <citation type="submission" date="2021-02" db="EMBL/GenBank/DDBJ databases">
        <title>De Novo genome assembly of isolated myxobacteria.</title>
        <authorList>
            <person name="Stevens D.C."/>
        </authorList>
    </citation>
    <scope>NUCLEOTIDE SEQUENCE [LARGE SCALE GENOMIC DNA]</scope>
    <source>
        <strain evidence="5">SCPEA02</strain>
    </source>
</reference>
<sequence>MSTTARNVLFLLSSAREGGNAEQLARQAAQSLPDGTVTEWLRLEEHLRQPFKDLRHAPGGYPKPGPELYALAERTLAADELVIVSPVYWYNLSSTAQHYLEHWSWWLRMTELRFRERMRGKVLSLVTSHSSDEDDSVAEPATLSLKLSADYMGMHWRGALIGHANMPGQVLSDTRALDAARDFLVRPVSVEPRAA</sequence>
<dbReference type="RefSeq" id="WP_206721818.1">
    <property type="nucleotide sequence ID" value="NZ_CP071090.1"/>
</dbReference>
<dbReference type="PANTHER" id="PTHR43278">
    <property type="entry name" value="NAD(P)H-DEPENDENT FMN-CONTAINING OXIDOREDUCTASE YWQN-RELATED"/>
    <property type="match status" value="1"/>
</dbReference>
<dbReference type="InterPro" id="IPR051796">
    <property type="entry name" value="ISF_SsuE-like"/>
</dbReference>
<dbReference type="InterPro" id="IPR029039">
    <property type="entry name" value="Flavoprotein-like_sf"/>
</dbReference>
<keyword evidence="2" id="KW-0288">FMN</keyword>
<organism evidence="4 5">
    <name type="scientific">Pyxidicoccus parkwayensis</name>
    <dbReference type="NCBI Taxonomy" id="2813578"/>
    <lineage>
        <taxon>Bacteria</taxon>
        <taxon>Pseudomonadati</taxon>
        <taxon>Myxococcota</taxon>
        <taxon>Myxococcia</taxon>
        <taxon>Myxococcales</taxon>
        <taxon>Cystobacterineae</taxon>
        <taxon>Myxococcaceae</taxon>
        <taxon>Pyxidicoccus</taxon>
    </lineage>
</organism>
<evidence type="ECO:0000313" key="4">
    <source>
        <dbReference type="EMBL" id="QSQ20237.1"/>
    </source>
</evidence>
<dbReference type="PANTHER" id="PTHR43278:SF4">
    <property type="entry name" value="NAD(P)H-DEPENDENT FMN-CONTAINING OXIDOREDUCTASE YWQN-RELATED"/>
    <property type="match status" value="1"/>
</dbReference>
<dbReference type="SUPFAM" id="SSF52218">
    <property type="entry name" value="Flavoproteins"/>
    <property type="match status" value="1"/>
</dbReference>
<evidence type="ECO:0000313" key="5">
    <source>
        <dbReference type="Proteomes" id="UP000662747"/>
    </source>
</evidence>
<dbReference type="Gene3D" id="3.40.50.360">
    <property type="match status" value="1"/>
</dbReference>
<dbReference type="Pfam" id="PF03358">
    <property type="entry name" value="FMN_red"/>
    <property type="match status" value="1"/>
</dbReference>
<gene>
    <name evidence="4" type="ORF">JY651_33935</name>
</gene>
<protein>
    <submittedName>
        <fullName evidence="4">NAD(P)H-dependent oxidoreductase</fullName>
    </submittedName>
</protein>
<evidence type="ECO:0000256" key="1">
    <source>
        <dbReference type="ARBA" id="ARBA00022630"/>
    </source>
</evidence>
<dbReference type="Proteomes" id="UP000662747">
    <property type="component" value="Chromosome"/>
</dbReference>
<dbReference type="InterPro" id="IPR005025">
    <property type="entry name" value="FMN_Rdtase-like_dom"/>
</dbReference>
<keyword evidence="5" id="KW-1185">Reference proteome</keyword>